<accession>Q6STF3</accession>
<organism evidence="1">
    <name type="scientific">Campylobacter fetus subsp. testudinum</name>
    <dbReference type="NCBI Taxonomy" id="1507806"/>
    <lineage>
        <taxon>Bacteria</taxon>
        <taxon>Pseudomonadati</taxon>
        <taxon>Campylobacterota</taxon>
        <taxon>Epsilonproteobacteria</taxon>
        <taxon>Campylobacterales</taxon>
        <taxon>Campylobacteraceae</taxon>
        <taxon>Campylobacter</taxon>
    </lineage>
</organism>
<reference evidence="1" key="2">
    <citation type="journal article" date="2004" name="Infect. Immun.">
        <title>Conservation and diversity of sap homologues and their organization among Campylobacter fetus isolates.</title>
        <authorList>
            <person name="Tu Z.C."/>
            <person name="Hui J."/>
            <person name="Blaser M.J."/>
        </authorList>
    </citation>
    <scope>NUCLEOTIDE SEQUENCE</scope>
    <source>
        <strain evidence="1">85-387</strain>
    </source>
</reference>
<dbReference type="EMBL" id="AY450401">
    <property type="protein sequence ID" value="AAR21092.1"/>
    <property type="molecule type" value="Genomic_DNA"/>
</dbReference>
<proteinExistence type="predicted"/>
<dbReference type="AlphaFoldDB" id="Q6STF3"/>
<name>Q6STF3_CAMFE</name>
<reference evidence="1" key="1">
    <citation type="submission" date="2003-10" db="EMBL/GenBank/DDBJ databases">
        <authorList>
            <person name="Innes R.W."/>
        </authorList>
    </citation>
    <scope>NUCLEOTIDE SEQUENCE</scope>
    <source>
        <strain evidence="1">85-387</strain>
    </source>
</reference>
<evidence type="ECO:0000313" key="1">
    <source>
        <dbReference type="EMBL" id="AAR21092.1"/>
    </source>
</evidence>
<gene>
    <name evidence="1" type="primary">sapA12</name>
</gene>
<dbReference type="PRINTS" id="PR00313">
    <property type="entry name" value="CABNDNGRPT"/>
</dbReference>
<sequence length="1114" mass="111960">MLNKTDVSMLYITIMGMASEGDGNKYWLDYANNNSLGVSSLANIMLDSPGAAKFFGDSLLAGNEKDFVTKIYSIALGNTSDVDGINYWTKAITGGGEFTDSKGNVISVASLSKGDLIGAMINSMVNGGSAESKAIFEAKAAASDYFADATLGKDISGLDEGTTSKLISEINSASDLDKVKSEIDGLKESIDEAGLNKIALTTENDTITGTEGGDLISGVVGTAAESTLNPGDKIDGGAGNDVLKVDLKNNFKGLKDDGYIKNIEKLSLTNSSVSNRTFDAKGIDGLQTVALSGEKGISVTNLANIVDVELTNLKADKFNVDSIYADKVLDGSADVQNLKVNGVGAKGASVAITADKIETLNLNTTGSQSFVSADVASISVKGNANLSLATGAKTTTLDASSFGGALDADLSTSASVTSIKGGNGNDKITIKDVAVNVAIDGGAGNDELVIKGSTADTLQPTLTNIEKVTVDGNTKDLTLSLKKAQSVTESSFKNIAKTVTESNGNVETVNILANNATDKAVTINDESLKTINFSDVDDKGASVRAKGKIVADKATELTINSNKVTAAADAVVQAANATKIDINAAKDTVGLTLGGVAKLTDLTVNNKGAFALTGANATDLDSVKNLSVNTEGAFSIATATSLKNLNNLSLNGVSADLNSVNVGTATLASLEANINVSGEFKLGTTTAKGDVDFNIENVGALTLGAITSSTGNASVIISSATGNVTLGAVSATQGNLTLNAGNTLGNITIGALAGDIVSVDLGGVLGTINSASGNKVEITSNEVTYVGSEISKNVVEITAAAGGTDLNAQVIGGAAADDALTIIGKGDTQTITASGDLSGGTLTLTLTDATKLSSLDISGVKGLSAATAIDLKNVSVENKLIVDIQGSDAAETITANSTSATLTAITLSGDLGGGANTVTVAPDAAAVAITTIDLSGLSATGGTLSGTITHNAAQTALTTIKGSAGNDTITIGKVNDGLTVTGGAGNDVFNVTAAKIVTADTPEHATITDFSAGDSIKFAASVTAYGNVGTVAGDTLKAAIKAAIALTDKAPGITSADKETTVYGFTYNGDNYLFYNNANGSDSTTVDDVLVKLTGTTVDLDSISLDGATGVTIA</sequence>
<protein>
    <submittedName>
        <fullName evidence="1">Surface layer protein SapA12</fullName>
    </submittedName>
</protein>